<reference evidence="7 8" key="1">
    <citation type="journal article" date="2019" name="Int. J. Syst. Evol. Microbiol.">
        <title>The Global Catalogue of Microorganisms (GCM) 10K type strain sequencing project: providing services to taxonomists for standard genome sequencing and annotation.</title>
        <authorList>
            <consortium name="The Broad Institute Genomics Platform"/>
            <consortium name="The Broad Institute Genome Sequencing Center for Infectious Disease"/>
            <person name="Wu L."/>
            <person name="Ma J."/>
        </authorList>
    </citation>
    <scope>NUCLEOTIDE SEQUENCE [LARGE SCALE GENOMIC DNA]</scope>
    <source>
        <strain evidence="7 8">JCM 11136</strain>
    </source>
</reference>
<feature type="domain" description="Histidine kinase/HSP90-like ATPase" evidence="5">
    <location>
        <begin position="225"/>
        <end position="312"/>
    </location>
</feature>
<keyword evidence="4" id="KW-0472">Membrane</keyword>
<dbReference type="Pfam" id="PF07730">
    <property type="entry name" value="HisKA_3"/>
    <property type="match status" value="1"/>
</dbReference>
<dbReference type="InterPro" id="IPR050482">
    <property type="entry name" value="Sensor_HK_TwoCompSys"/>
</dbReference>
<dbReference type="EMBL" id="BAAAHQ010000011">
    <property type="protein sequence ID" value="GAA0926485.1"/>
    <property type="molecule type" value="Genomic_DNA"/>
</dbReference>
<keyword evidence="1" id="KW-0808">Transferase</keyword>
<dbReference type="InterPro" id="IPR003594">
    <property type="entry name" value="HATPase_dom"/>
</dbReference>
<comment type="caution">
    <text evidence="7">The sequence shown here is derived from an EMBL/GenBank/DDBJ whole genome shotgun (WGS) entry which is preliminary data.</text>
</comment>
<dbReference type="Gene3D" id="1.20.5.1930">
    <property type="match status" value="1"/>
</dbReference>
<dbReference type="Gene3D" id="3.30.565.10">
    <property type="entry name" value="Histidine kinase-like ATPase, C-terminal domain"/>
    <property type="match status" value="1"/>
</dbReference>
<evidence type="ECO:0000259" key="5">
    <source>
        <dbReference type="Pfam" id="PF02518"/>
    </source>
</evidence>
<dbReference type="SUPFAM" id="SSF55874">
    <property type="entry name" value="ATPase domain of HSP90 chaperone/DNA topoisomerase II/histidine kinase"/>
    <property type="match status" value="1"/>
</dbReference>
<dbReference type="Pfam" id="PF02518">
    <property type="entry name" value="HATPase_c"/>
    <property type="match status" value="1"/>
</dbReference>
<evidence type="ECO:0008006" key="9">
    <source>
        <dbReference type="Google" id="ProtNLM"/>
    </source>
</evidence>
<keyword evidence="2" id="KW-0418">Kinase</keyword>
<evidence type="ECO:0000256" key="1">
    <source>
        <dbReference type="ARBA" id="ARBA00022679"/>
    </source>
</evidence>
<evidence type="ECO:0000256" key="3">
    <source>
        <dbReference type="ARBA" id="ARBA00023012"/>
    </source>
</evidence>
<proteinExistence type="predicted"/>
<dbReference type="RefSeq" id="WP_343950301.1">
    <property type="nucleotide sequence ID" value="NZ_BAAAHQ010000011.1"/>
</dbReference>
<evidence type="ECO:0000313" key="7">
    <source>
        <dbReference type="EMBL" id="GAA0926485.1"/>
    </source>
</evidence>
<dbReference type="InterPro" id="IPR011712">
    <property type="entry name" value="Sig_transdc_His_kin_sub3_dim/P"/>
</dbReference>
<keyword evidence="3" id="KW-0902">Two-component regulatory system</keyword>
<dbReference type="PANTHER" id="PTHR24421:SF63">
    <property type="entry name" value="SENSOR HISTIDINE KINASE DESK"/>
    <property type="match status" value="1"/>
</dbReference>
<dbReference type="CDD" id="cd16917">
    <property type="entry name" value="HATPase_UhpB-NarQ-NarX-like"/>
    <property type="match status" value="1"/>
</dbReference>
<evidence type="ECO:0000256" key="4">
    <source>
        <dbReference type="SAM" id="Phobius"/>
    </source>
</evidence>
<organism evidence="7 8">
    <name type="scientific">Nonomuraea longicatena</name>
    <dbReference type="NCBI Taxonomy" id="83682"/>
    <lineage>
        <taxon>Bacteria</taxon>
        <taxon>Bacillati</taxon>
        <taxon>Actinomycetota</taxon>
        <taxon>Actinomycetes</taxon>
        <taxon>Streptosporangiales</taxon>
        <taxon>Streptosporangiaceae</taxon>
        <taxon>Nonomuraea</taxon>
    </lineage>
</organism>
<dbReference type="Proteomes" id="UP001501578">
    <property type="component" value="Unassembled WGS sequence"/>
</dbReference>
<evidence type="ECO:0000259" key="6">
    <source>
        <dbReference type="Pfam" id="PF07730"/>
    </source>
</evidence>
<evidence type="ECO:0000313" key="8">
    <source>
        <dbReference type="Proteomes" id="UP001501578"/>
    </source>
</evidence>
<accession>A0ABN1PDF0</accession>
<sequence length="314" mass="33816">MTLLVLLLLHVRFTLWTLAGRAARWWLVAAQAALSYLPLAVFGTAWTPVLGLLAGALLLLAARTRSLELGLSALLSGPVLLATPHGSVWAGAAPALGLVEYALVHLTVRAHAQSEAIGRIATRERRRFTRDLHDLVGHRLTALGLKIELIERMVNEGDGAKAAIEAGETLELVRRLTSDVRSVAHGDLRCALKPELVSARSLLESAGVSCIVEVTCGDLPKRSEQVLTHVLREGVTNVLRHARARECVIRLRERDGLVQLSIRNDGVRPVSTPAAAGRGLPNLTERVAELGGRLEAAEAPDGQFTFTAHIPHNT</sequence>
<name>A0ABN1PDF0_9ACTN</name>
<evidence type="ECO:0000256" key="2">
    <source>
        <dbReference type="ARBA" id="ARBA00022777"/>
    </source>
</evidence>
<gene>
    <name evidence="7" type="ORF">GCM10009560_28470</name>
</gene>
<dbReference type="PANTHER" id="PTHR24421">
    <property type="entry name" value="NITRATE/NITRITE SENSOR PROTEIN NARX-RELATED"/>
    <property type="match status" value="1"/>
</dbReference>
<dbReference type="InterPro" id="IPR036890">
    <property type="entry name" value="HATPase_C_sf"/>
</dbReference>
<protein>
    <recommendedName>
        <fullName evidence="9">Two-component system sensor kinase</fullName>
    </recommendedName>
</protein>
<feature type="domain" description="Signal transduction histidine kinase subgroup 3 dimerisation and phosphoacceptor" evidence="6">
    <location>
        <begin position="124"/>
        <end position="185"/>
    </location>
</feature>
<keyword evidence="4" id="KW-1133">Transmembrane helix</keyword>
<feature type="transmembrane region" description="Helical" evidence="4">
    <location>
        <begin position="40"/>
        <end position="62"/>
    </location>
</feature>
<keyword evidence="4" id="KW-0812">Transmembrane</keyword>
<keyword evidence="8" id="KW-1185">Reference proteome</keyword>